<keyword evidence="2" id="KW-0813">Transport</keyword>
<dbReference type="PANTHER" id="PTHR30290">
    <property type="entry name" value="PERIPLASMIC BINDING COMPONENT OF ABC TRANSPORTER"/>
    <property type="match status" value="1"/>
</dbReference>
<name>A0AAF0YKN2_9STAP</name>
<feature type="region of interest" description="Disordered" evidence="4">
    <location>
        <begin position="30"/>
        <end position="57"/>
    </location>
</feature>
<accession>A0AAF0YKN2</accession>
<evidence type="ECO:0000313" key="8">
    <source>
        <dbReference type="Proteomes" id="UP000243626"/>
    </source>
</evidence>
<dbReference type="GO" id="GO:1904680">
    <property type="term" value="F:peptide transmembrane transporter activity"/>
    <property type="evidence" value="ECO:0007669"/>
    <property type="project" value="TreeGrafter"/>
</dbReference>
<protein>
    <submittedName>
        <fullName evidence="7">Oligopeptide ABC transporter substrate-binding protein</fullName>
    </submittedName>
</protein>
<organism evidence="7 8">
    <name type="scientific">Nosocomiicoccus massiliensis</name>
    <dbReference type="NCBI Taxonomy" id="1232430"/>
    <lineage>
        <taxon>Bacteria</taxon>
        <taxon>Bacillati</taxon>
        <taxon>Bacillota</taxon>
        <taxon>Bacilli</taxon>
        <taxon>Bacillales</taxon>
        <taxon>Staphylococcaceae</taxon>
        <taxon>Nosocomiicoccus</taxon>
    </lineage>
</organism>
<comment type="similarity">
    <text evidence="1">Belongs to the bacterial solute-binding protein 5 family.</text>
</comment>
<evidence type="ECO:0000313" key="7">
    <source>
        <dbReference type="EMBL" id="WOS96102.1"/>
    </source>
</evidence>
<dbReference type="GO" id="GO:0043190">
    <property type="term" value="C:ATP-binding cassette (ABC) transporter complex"/>
    <property type="evidence" value="ECO:0007669"/>
    <property type="project" value="InterPro"/>
</dbReference>
<dbReference type="PIRSF" id="PIRSF002741">
    <property type="entry name" value="MppA"/>
    <property type="match status" value="1"/>
</dbReference>
<keyword evidence="8" id="KW-1185">Reference proteome</keyword>
<feature type="compositionally biased region" description="Basic and acidic residues" evidence="4">
    <location>
        <begin position="34"/>
        <end position="43"/>
    </location>
</feature>
<sequence length="610" mass="68240">MKKHNWSRVLFGMGSSLALVLAACGGGGSDDAADGDKDKKDDGGGTSNAEPSEEGVYNYEDFSKTVSNTGEPSGSGTLKVGYTSDTPFEGTLNWAFYQGAPDATMIGYFDEGVFRMDADFQYTQDGLIGFELNEEDNTVTFKLQADAKWHDGTPVTIQDYVASYEVIGHPDYDGVRGSSDGFTLIEGYEEYQAGEADEISGIEVVDDKTAVFTYKELAPSLTAGGFWAYLFPEKYYEGVEVKDMAAADQTRQNPIGIGPYKIKSITSGEAIILEKNEDYWQGEPGMDGIEIKVIPSSSVADAVQKGDIDVALSFPTDQYPDVAEMDNVEWLGQIDGAYTYIGFKLGEWDADKNEVNYKPDEMKMGDKELRRAMWHAVDNDAVGNKFYKGLRWGANSLITPYHKDWYKEDLETPKYDPEKAKQILADAGYEDTDGDGFVETPDGEKLQINFASMSGGDIAEPLANYYIQSWKEIGLNVEKTNGRLIEFNTFYDMLKNDDKDIDIYQGAWGVGSDVDPSGLYGRKAAFNYPRYASEKNDELLKKGNSQEALDIEYRKEVYNEWQELMAEEIPVFPTLYRAYVVPVNKRVKNWTEEYEYNPDFQLYKVGVDEE</sequence>
<dbReference type="EMBL" id="CP136964">
    <property type="protein sequence ID" value="WOS96102.1"/>
    <property type="molecule type" value="Genomic_DNA"/>
</dbReference>
<dbReference type="PANTHER" id="PTHR30290:SF9">
    <property type="entry name" value="OLIGOPEPTIDE-BINDING PROTEIN APPA"/>
    <property type="match status" value="1"/>
</dbReference>
<evidence type="ECO:0000256" key="5">
    <source>
        <dbReference type="SAM" id="SignalP"/>
    </source>
</evidence>
<evidence type="ECO:0000256" key="3">
    <source>
        <dbReference type="ARBA" id="ARBA00022729"/>
    </source>
</evidence>
<dbReference type="Pfam" id="PF00496">
    <property type="entry name" value="SBP_bac_5"/>
    <property type="match status" value="1"/>
</dbReference>
<feature type="domain" description="Solute-binding protein family 5" evidence="6">
    <location>
        <begin position="132"/>
        <end position="521"/>
    </location>
</feature>
<dbReference type="Gene3D" id="3.40.190.10">
    <property type="entry name" value="Periplasmic binding protein-like II"/>
    <property type="match status" value="1"/>
</dbReference>
<keyword evidence="3 5" id="KW-0732">Signal</keyword>
<evidence type="ECO:0000256" key="4">
    <source>
        <dbReference type="SAM" id="MobiDB-lite"/>
    </source>
</evidence>
<dbReference type="InterPro" id="IPR000914">
    <property type="entry name" value="SBP_5_dom"/>
</dbReference>
<evidence type="ECO:0000256" key="2">
    <source>
        <dbReference type="ARBA" id="ARBA00022448"/>
    </source>
</evidence>
<feature type="chain" id="PRO_5041935964" evidence="5">
    <location>
        <begin position="33"/>
        <end position="610"/>
    </location>
</feature>
<proteinExistence type="inferred from homology"/>
<dbReference type="SUPFAM" id="SSF53850">
    <property type="entry name" value="Periplasmic binding protein-like II"/>
    <property type="match status" value="1"/>
</dbReference>
<dbReference type="Gene3D" id="3.10.105.10">
    <property type="entry name" value="Dipeptide-binding Protein, Domain 3"/>
    <property type="match status" value="1"/>
</dbReference>
<dbReference type="PROSITE" id="PS51257">
    <property type="entry name" value="PROKAR_LIPOPROTEIN"/>
    <property type="match status" value="1"/>
</dbReference>
<dbReference type="AlphaFoldDB" id="A0AAF0YKN2"/>
<gene>
    <name evidence="7" type="ORF">CJ229_008455</name>
</gene>
<dbReference type="KEGG" id="nmy:CJ229_008455"/>
<evidence type="ECO:0000256" key="1">
    <source>
        <dbReference type="ARBA" id="ARBA00005695"/>
    </source>
</evidence>
<dbReference type="GO" id="GO:0042597">
    <property type="term" value="C:periplasmic space"/>
    <property type="evidence" value="ECO:0007669"/>
    <property type="project" value="UniProtKB-ARBA"/>
</dbReference>
<dbReference type="CDD" id="cd08510">
    <property type="entry name" value="PBP2_Lactococcal_OppA_like"/>
    <property type="match status" value="1"/>
</dbReference>
<dbReference type="InterPro" id="IPR039424">
    <property type="entry name" value="SBP_5"/>
</dbReference>
<reference evidence="8" key="1">
    <citation type="submission" date="2017-09" db="EMBL/GenBank/DDBJ databases">
        <title>Bacterial strain isolated from the female urinary microbiota.</title>
        <authorList>
            <person name="Thomas-White K."/>
            <person name="Kumar N."/>
            <person name="Forster S."/>
            <person name="Putonti C."/>
            <person name="Lawley T."/>
            <person name="Wolfe A.J."/>
        </authorList>
    </citation>
    <scope>NUCLEOTIDE SEQUENCE [LARGE SCALE GENOMIC DNA]</scope>
    <source>
        <strain evidence="8">UMB0959</strain>
    </source>
</reference>
<dbReference type="Proteomes" id="UP000243626">
    <property type="component" value="Chromosome"/>
</dbReference>
<evidence type="ECO:0000259" key="6">
    <source>
        <dbReference type="Pfam" id="PF00496"/>
    </source>
</evidence>
<dbReference type="GO" id="GO:0015833">
    <property type="term" value="P:peptide transport"/>
    <property type="evidence" value="ECO:0007669"/>
    <property type="project" value="TreeGrafter"/>
</dbReference>
<dbReference type="InterPro" id="IPR030678">
    <property type="entry name" value="Peptide/Ni-bd"/>
</dbReference>
<feature type="signal peptide" evidence="5">
    <location>
        <begin position="1"/>
        <end position="32"/>
    </location>
</feature>
<reference evidence="7 8" key="2">
    <citation type="submission" date="2023-10" db="EMBL/GenBank/DDBJ databases">
        <authorList>
            <person name="Choi B."/>
        </authorList>
    </citation>
    <scope>NUCLEOTIDE SEQUENCE [LARGE SCALE GENOMIC DNA]</scope>
    <source>
        <strain evidence="7 8">UMB0959</strain>
    </source>
</reference>
<dbReference type="RefSeq" id="WP_102167203.1">
    <property type="nucleotide sequence ID" value="NZ_CP136964.1"/>
</dbReference>